<protein>
    <submittedName>
        <fullName evidence="6">DUF4368 domain-containing protein</fullName>
    </submittedName>
</protein>
<feature type="domain" description="Recombinase" evidence="5">
    <location>
        <begin position="172"/>
        <end position="317"/>
    </location>
</feature>
<feature type="coiled-coil region" evidence="3">
    <location>
        <begin position="562"/>
        <end position="627"/>
    </location>
</feature>
<feature type="coiled-coil region" evidence="3">
    <location>
        <begin position="431"/>
        <end position="500"/>
    </location>
</feature>
<dbReference type="InterPro" id="IPR050639">
    <property type="entry name" value="SSR_resolvase"/>
</dbReference>
<evidence type="ECO:0000259" key="4">
    <source>
        <dbReference type="PROSITE" id="PS51736"/>
    </source>
</evidence>
<dbReference type="Pfam" id="PF13408">
    <property type="entry name" value="Zn_ribbon_recom"/>
    <property type="match status" value="1"/>
</dbReference>
<dbReference type="CDD" id="cd03770">
    <property type="entry name" value="SR_TndX_transposase"/>
    <property type="match status" value="1"/>
</dbReference>
<dbReference type="InterPro" id="IPR036162">
    <property type="entry name" value="Resolvase-like_N_sf"/>
</dbReference>
<feature type="domain" description="Resolvase/invertase-type recombinase catalytic" evidence="4">
    <location>
        <begin position="15"/>
        <end position="164"/>
    </location>
</feature>
<evidence type="ECO:0000256" key="2">
    <source>
        <dbReference type="ARBA" id="ARBA00023172"/>
    </source>
</evidence>
<evidence type="ECO:0000259" key="5">
    <source>
        <dbReference type="PROSITE" id="PS51737"/>
    </source>
</evidence>
<evidence type="ECO:0000256" key="3">
    <source>
        <dbReference type="SAM" id="Coils"/>
    </source>
</evidence>
<keyword evidence="2" id="KW-0233">DNA recombination</keyword>
<dbReference type="InterPro" id="IPR038109">
    <property type="entry name" value="DNA_bind_recomb_sf"/>
</dbReference>
<dbReference type="InterPro" id="IPR011109">
    <property type="entry name" value="DNA_bind_recombinase_dom"/>
</dbReference>
<evidence type="ECO:0000256" key="1">
    <source>
        <dbReference type="ARBA" id="ARBA00023125"/>
    </source>
</evidence>
<keyword evidence="3" id="KW-0175">Coiled coil</keyword>
<organism evidence="6 7">
    <name type="scientific">Roseburia hominis</name>
    <dbReference type="NCBI Taxonomy" id="301301"/>
    <lineage>
        <taxon>Bacteria</taxon>
        <taxon>Bacillati</taxon>
        <taxon>Bacillota</taxon>
        <taxon>Clostridia</taxon>
        <taxon>Lachnospirales</taxon>
        <taxon>Lachnospiraceae</taxon>
        <taxon>Roseburia</taxon>
    </lineage>
</organism>
<dbReference type="SUPFAM" id="SSF53041">
    <property type="entry name" value="Resolvase-like"/>
    <property type="match status" value="1"/>
</dbReference>
<keyword evidence="1" id="KW-0238">DNA-binding</keyword>
<dbReference type="Proteomes" id="UP000266172">
    <property type="component" value="Unassembled WGS sequence"/>
</dbReference>
<dbReference type="Pfam" id="PF07508">
    <property type="entry name" value="Recombinase"/>
    <property type="match status" value="1"/>
</dbReference>
<dbReference type="InterPro" id="IPR006119">
    <property type="entry name" value="Resolv_N"/>
</dbReference>
<dbReference type="Pfam" id="PF00239">
    <property type="entry name" value="Resolvase"/>
    <property type="match status" value="1"/>
</dbReference>
<dbReference type="PROSITE" id="PS51736">
    <property type="entry name" value="RECOMBINASES_3"/>
    <property type="match status" value="1"/>
</dbReference>
<dbReference type="GO" id="GO:0000150">
    <property type="term" value="F:DNA strand exchange activity"/>
    <property type="evidence" value="ECO:0007669"/>
    <property type="project" value="InterPro"/>
</dbReference>
<reference evidence="6 7" key="1">
    <citation type="submission" date="2018-08" db="EMBL/GenBank/DDBJ databases">
        <title>A genome reference for cultivated species of the human gut microbiota.</title>
        <authorList>
            <person name="Zou Y."/>
            <person name="Xue W."/>
            <person name="Luo G."/>
        </authorList>
    </citation>
    <scope>NUCLEOTIDE SEQUENCE [LARGE SCALE GENOMIC DNA]</scope>
    <source>
        <strain evidence="6 7">AF22-12AC</strain>
    </source>
</reference>
<dbReference type="RefSeq" id="WP_118096731.1">
    <property type="nucleotide sequence ID" value="NZ_JAQEDX010000010.1"/>
</dbReference>
<evidence type="ECO:0000313" key="7">
    <source>
        <dbReference type="Proteomes" id="UP000266172"/>
    </source>
</evidence>
<dbReference type="Pfam" id="PF14287">
    <property type="entry name" value="DUF4368"/>
    <property type="match status" value="1"/>
</dbReference>
<gene>
    <name evidence="6" type="ORF">DWX93_04170</name>
</gene>
<dbReference type="EMBL" id="QRVL01000001">
    <property type="protein sequence ID" value="RGS42515.1"/>
    <property type="molecule type" value="Genomic_DNA"/>
</dbReference>
<dbReference type="AlphaFoldDB" id="A0A395VFQ3"/>
<dbReference type="SMART" id="SM00857">
    <property type="entry name" value="Resolvase"/>
    <property type="match status" value="1"/>
</dbReference>
<dbReference type="PROSITE" id="PS51737">
    <property type="entry name" value="RECOMBINASE_DNA_BIND"/>
    <property type="match status" value="1"/>
</dbReference>
<dbReference type="GO" id="GO:0003677">
    <property type="term" value="F:DNA binding"/>
    <property type="evidence" value="ECO:0007669"/>
    <property type="project" value="UniProtKB-KW"/>
</dbReference>
<dbReference type="PANTHER" id="PTHR30461:SF2">
    <property type="entry name" value="SERINE RECOMBINASE PINE-RELATED"/>
    <property type="match status" value="1"/>
</dbReference>
<comment type="caution">
    <text evidence="6">The sequence shown here is derived from an EMBL/GenBank/DDBJ whole genome shotgun (WGS) entry which is preliminary data.</text>
</comment>
<accession>A0A395VFQ3</accession>
<proteinExistence type="predicted"/>
<dbReference type="PANTHER" id="PTHR30461">
    <property type="entry name" value="DNA-INVERTASE FROM LAMBDOID PROPHAGE"/>
    <property type="match status" value="1"/>
</dbReference>
<dbReference type="InterPro" id="IPR025827">
    <property type="entry name" value="Zn_ribbon_recom_dom"/>
</dbReference>
<dbReference type="Gene3D" id="3.40.50.1390">
    <property type="entry name" value="Resolvase, N-terminal catalytic domain"/>
    <property type="match status" value="1"/>
</dbReference>
<name>A0A395VFQ3_9FIRM</name>
<dbReference type="Gene3D" id="3.90.1750.20">
    <property type="entry name" value="Putative Large Serine Recombinase, Chain B, Domain 2"/>
    <property type="match status" value="1"/>
</dbReference>
<dbReference type="InterPro" id="IPR025378">
    <property type="entry name" value="DUF4368"/>
</dbReference>
<sequence>MNRTRQTTDKSKNRITALYERLSRDDELAGDSNSIVSQKKMLEDYAKSNGYTDLVHFTDDGYSGGNFDRPGWKEMLRQIEDGSIGAVIVKDMSRVGRDYLQVGFYTEVFFREKGVHFVAISNGVDSDINTSSEFAPFLNIMNEWYLRDCSRKIKAVLQEKGRDGKPITNNPPYGYIKDPEDKNHWLIDEEAAAVVRRIFRMAVEGIGPYQIARILTEEKVEKPSYYQAKRGYGCYKNRCDMSKPYEWAGVSVVRMLEKPEYMGDTVNFRTKKLSYKDKTAVKNDSDEIVVFTDTHEAIIDRKTWYMVQELRKTKRRINTEGESNPFVGKIFCADCGGKMHYRNEGKRAGRNWRGLPDGSVRTTPACYNCGNYNNSHDQSEKVCCSHNIQAKVIDQLVLETIQYACKSVRMDERAFVESIRSASEIREQSEAKKLKAALKHQEKRYAELDILLKKVYEDNALGRLPDKRYEMLSAGYEKEQAELEQSIKACREQLTQYDEDTDRTEEFLALVHKYTDITELTPVIINEFVDKILVHKAEKIDGERVMEIEIYLNFIGKVELPAQELTEEELAEIKEKQRLRERNAMYQRRRRAKFMPKTKAIRAKVQEAEIKEALENASAKAEKLLMADNDAHIAEVVAGENKVYVDTGIFPTAEEVKEKYAI</sequence>
<evidence type="ECO:0000313" key="6">
    <source>
        <dbReference type="EMBL" id="RGS42515.1"/>
    </source>
</evidence>